<evidence type="ECO:0000256" key="1">
    <source>
        <dbReference type="SAM" id="MobiDB-lite"/>
    </source>
</evidence>
<protein>
    <submittedName>
        <fullName evidence="2">Uncharacterized protein</fullName>
    </submittedName>
</protein>
<comment type="caution">
    <text evidence="2">The sequence shown here is derived from an EMBL/GenBank/DDBJ whole genome shotgun (WGS) entry which is preliminary data.</text>
</comment>
<proteinExistence type="predicted"/>
<feature type="region of interest" description="Disordered" evidence="1">
    <location>
        <begin position="97"/>
        <end position="129"/>
    </location>
</feature>
<name>A0ABN9UZM4_9DINO</name>
<evidence type="ECO:0000313" key="2">
    <source>
        <dbReference type="EMBL" id="CAK0865670.1"/>
    </source>
</evidence>
<dbReference type="Proteomes" id="UP001189429">
    <property type="component" value="Unassembled WGS sequence"/>
</dbReference>
<gene>
    <name evidence="2" type="ORF">PCOR1329_LOCUS53124</name>
</gene>
<evidence type="ECO:0000313" key="3">
    <source>
        <dbReference type="Proteomes" id="UP001189429"/>
    </source>
</evidence>
<keyword evidence="3" id="KW-1185">Reference proteome</keyword>
<dbReference type="EMBL" id="CAUYUJ010016472">
    <property type="protein sequence ID" value="CAK0865670.1"/>
    <property type="molecule type" value="Genomic_DNA"/>
</dbReference>
<accession>A0ABN9UZM4</accession>
<reference evidence="2" key="1">
    <citation type="submission" date="2023-10" db="EMBL/GenBank/DDBJ databases">
        <authorList>
            <person name="Chen Y."/>
            <person name="Shah S."/>
            <person name="Dougan E. K."/>
            <person name="Thang M."/>
            <person name="Chan C."/>
        </authorList>
    </citation>
    <scope>NUCLEOTIDE SEQUENCE [LARGE SCALE GENOMIC DNA]</scope>
</reference>
<sequence>MRQEDLLLGWRVHYSAPFCAATRATDVRGGLPPEATVLVGAALGDGRGSCLRDRLEVAAAGLVGPALAETARGTAPTAHNGAHWYLESGHAFGFADGPVRRRRGGADTEESGEAELAPGRERRLSRWRG</sequence>
<organism evidence="2 3">
    <name type="scientific">Prorocentrum cordatum</name>
    <dbReference type="NCBI Taxonomy" id="2364126"/>
    <lineage>
        <taxon>Eukaryota</taxon>
        <taxon>Sar</taxon>
        <taxon>Alveolata</taxon>
        <taxon>Dinophyceae</taxon>
        <taxon>Prorocentrales</taxon>
        <taxon>Prorocentraceae</taxon>
        <taxon>Prorocentrum</taxon>
    </lineage>
</organism>
<feature type="compositionally biased region" description="Basic and acidic residues" evidence="1">
    <location>
        <begin position="118"/>
        <end position="129"/>
    </location>
</feature>